<gene>
    <name evidence="1" type="ORF">BUL40_13740</name>
</gene>
<dbReference type="Proteomes" id="UP000191680">
    <property type="component" value="Unassembled WGS sequence"/>
</dbReference>
<comment type="caution">
    <text evidence="1">The sequence shown here is derived from an EMBL/GenBank/DDBJ whole genome shotgun (WGS) entry which is preliminary data.</text>
</comment>
<dbReference type="EMBL" id="MTBC01000010">
    <property type="protein sequence ID" value="OQD41911.1"/>
    <property type="molecule type" value="Genomic_DNA"/>
</dbReference>
<organism evidence="1 2">
    <name type="scientific">Croceivirga radicis</name>
    <dbReference type="NCBI Taxonomy" id="1929488"/>
    <lineage>
        <taxon>Bacteria</taxon>
        <taxon>Pseudomonadati</taxon>
        <taxon>Bacteroidota</taxon>
        <taxon>Flavobacteriia</taxon>
        <taxon>Flavobacteriales</taxon>
        <taxon>Flavobacteriaceae</taxon>
        <taxon>Croceivirga</taxon>
    </lineage>
</organism>
<dbReference type="AlphaFoldDB" id="A0A1V6LNZ8"/>
<proteinExistence type="predicted"/>
<evidence type="ECO:0000313" key="1">
    <source>
        <dbReference type="EMBL" id="OQD41911.1"/>
    </source>
</evidence>
<sequence>MLSSFGQQNSIQNEFNIIIEKIGDLDGDGIGEKVAVYEIKDSTKYGNLRELWIFRNKNGKWIKWIKTNNVTRKSTGGEVISDTLEEIEIKNNVLSIHFYGGTNWKWVYTDKYKFQNNQFELIGYTHSNFKTCDYWDYLDFNLLTGKIILKTGYENCEKQNQKRYTEEIETFYHKGVKVTLQKRKEKEIKIVSPNGKTIYLF</sequence>
<reference evidence="1 2" key="1">
    <citation type="submission" date="2016-12" db="EMBL/GenBank/DDBJ databases">
        <authorList>
            <person name="Song W.-J."/>
            <person name="Kurnit D.M."/>
        </authorList>
    </citation>
    <scope>NUCLEOTIDE SEQUENCE [LARGE SCALE GENOMIC DNA]</scope>
    <source>
        <strain evidence="1 2">HSG9</strain>
    </source>
</reference>
<protein>
    <submittedName>
        <fullName evidence="1">Uncharacterized protein</fullName>
    </submittedName>
</protein>
<evidence type="ECO:0000313" key="2">
    <source>
        <dbReference type="Proteomes" id="UP000191680"/>
    </source>
</evidence>
<accession>A0A1V6LNZ8</accession>
<keyword evidence="2" id="KW-1185">Reference proteome</keyword>
<name>A0A1V6LNZ8_9FLAO</name>